<dbReference type="Gene3D" id="3.40.50.11960">
    <property type="match status" value="1"/>
</dbReference>
<feature type="compositionally biased region" description="Basic and acidic residues" evidence="1">
    <location>
        <begin position="294"/>
        <end position="304"/>
    </location>
</feature>
<gene>
    <name evidence="2" type="ORF">LIER_09094</name>
</gene>
<dbReference type="PANTHER" id="PTHR14659">
    <property type="entry name" value="ALPHA- AND GAMMA-ADAPTIN-BINDING PROTEIN P34"/>
    <property type="match status" value="1"/>
</dbReference>
<reference evidence="2 3" key="1">
    <citation type="submission" date="2024-01" db="EMBL/GenBank/DDBJ databases">
        <title>The complete chloroplast genome sequence of Lithospermum erythrorhizon: insights into the phylogenetic relationship among Boraginaceae species and the maternal lineages of purple gromwells.</title>
        <authorList>
            <person name="Okada T."/>
            <person name="Watanabe K."/>
        </authorList>
    </citation>
    <scope>NUCLEOTIDE SEQUENCE [LARGE SCALE GENOMIC DNA]</scope>
</reference>
<dbReference type="GO" id="GO:0005525">
    <property type="term" value="F:GTP binding"/>
    <property type="evidence" value="ECO:0007669"/>
    <property type="project" value="InterPro"/>
</dbReference>
<dbReference type="GO" id="GO:0003924">
    <property type="term" value="F:GTPase activity"/>
    <property type="evidence" value="ECO:0007669"/>
    <property type="project" value="InterPro"/>
</dbReference>
<keyword evidence="3" id="KW-1185">Reference proteome</keyword>
<evidence type="ECO:0000256" key="1">
    <source>
        <dbReference type="SAM" id="MobiDB-lite"/>
    </source>
</evidence>
<dbReference type="Pfam" id="PF10199">
    <property type="entry name" value="Adaptin_binding"/>
    <property type="match status" value="1"/>
</dbReference>
<comment type="caution">
    <text evidence="2">The sequence shown here is derived from an EMBL/GenBank/DDBJ whole genome shotgun (WGS) entry which is preliminary data.</text>
</comment>
<dbReference type="InterPro" id="IPR019341">
    <property type="entry name" value="Alpha/Gamma-adaptin-bd_p34"/>
</dbReference>
<sequence length="405" mass="44947">MNVSTAEALQNRPGVIIVGPPNVGKRTLLSRLLHSSNLEDFPDPSSDVPAYGWTIKTKYYTADVSIWLAQLQDELSIASLPIYDNLQALVMVFDMNDLSSFTALKELVSRTDLQKFDILLCIGNKVDLLPGHPAHVDYRRRLLKRNESSGSTPEFSQYGISENEGSSLLGDEESSVDLRKYCLEWCIDQNIEFVESCASNFEFDKCLSIDGDSQGVDRLHGALTAHMWPGMVLNSGDKIKEPSLLEQGDLSEEESDYELEYERLSDGSAEPVDDTFGGWVSFDDATASGSGESNRQELEIKDSDGNSQTRSVEGELQPSTSASQLLDEIHKDTMPKGLEIDRTSDADEGKAFDFEDLEQLMSEIGNMRNNLRLMPDFQRRDMAANLAMKMAAMFGDESEDEGGVD</sequence>
<dbReference type="Proteomes" id="UP001454036">
    <property type="component" value="Unassembled WGS sequence"/>
</dbReference>
<organism evidence="2 3">
    <name type="scientific">Lithospermum erythrorhizon</name>
    <name type="common">Purple gromwell</name>
    <name type="synonym">Lithospermum officinale var. erythrorhizon</name>
    <dbReference type="NCBI Taxonomy" id="34254"/>
    <lineage>
        <taxon>Eukaryota</taxon>
        <taxon>Viridiplantae</taxon>
        <taxon>Streptophyta</taxon>
        <taxon>Embryophyta</taxon>
        <taxon>Tracheophyta</taxon>
        <taxon>Spermatophyta</taxon>
        <taxon>Magnoliopsida</taxon>
        <taxon>eudicotyledons</taxon>
        <taxon>Gunneridae</taxon>
        <taxon>Pentapetalae</taxon>
        <taxon>asterids</taxon>
        <taxon>lamiids</taxon>
        <taxon>Boraginales</taxon>
        <taxon>Boraginaceae</taxon>
        <taxon>Boraginoideae</taxon>
        <taxon>Lithospermeae</taxon>
        <taxon>Lithospermum</taxon>
    </lineage>
</organism>
<dbReference type="CDD" id="cd00882">
    <property type="entry name" value="Ras_like_GTPase"/>
    <property type="match status" value="1"/>
</dbReference>
<feature type="region of interest" description="Disordered" evidence="1">
    <location>
        <begin position="242"/>
        <end position="324"/>
    </location>
</feature>
<dbReference type="EMBL" id="BAABME010001522">
    <property type="protein sequence ID" value="GAA0150073.1"/>
    <property type="molecule type" value="Genomic_DNA"/>
</dbReference>
<feature type="region of interest" description="Disordered" evidence="1">
    <location>
        <begin position="148"/>
        <end position="167"/>
    </location>
</feature>
<evidence type="ECO:0000313" key="2">
    <source>
        <dbReference type="EMBL" id="GAA0150073.1"/>
    </source>
</evidence>
<dbReference type="InterPro" id="IPR001806">
    <property type="entry name" value="Small_GTPase"/>
</dbReference>
<dbReference type="Pfam" id="PF00071">
    <property type="entry name" value="Ras"/>
    <property type="match status" value="1"/>
</dbReference>
<feature type="compositionally biased region" description="Polar residues" evidence="1">
    <location>
        <begin position="148"/>
        <end position="160"/>
    </location>
</feature>
<dbReference type="InterPro" id="IPR027417">
    <property type="entry name" value="P-loop_NTPase"/>
</dbReference>
<dbReference type="PANTHER" id="PTHR14659:SF1">
    <property type="entry name" value="ALPHA- AND GAMMA-ADAPTIN-BINDING PROTEIN P34"/>
    <property type="match status" value="1"/>
</dbReference>
<dbReference type="SUPFAM" id="SSF52540">
    <property type="entry name" value="P-loop containing nucleoside triphosphate hydrolases"/>
    <property type="match status" value="1"/>
</dbReference>
<proteinExistence type="predicted"/>
<protein>
    <submittedName>
        <fullName evidence="2">Uncharacterized protein</fullName>
    </submittedName>
</protein>
<feature type="compositionally biased region" description="Acidic residues" evidence="1">
    <location>
        <begin position="249"/>
        <end position="259"/>
    </location>
</feature>
<evidence type="ECO:0000313" key="3">
    <source>
        <dbReference type="Proteomes" id="UP001454036"/>
    </source>
</evidence>
<dbReference type="AlphaFoldDB" id="A0AAV3PG36"/>
<name>A0AAV3PG36_LITER</name>
<feature type="compositionally biased region" description="Polar residues" evidence="1">
    <location>
        <begin position="305"/>
        <end position="324"/>
    </location>
</feature>
<accession>A0AAV3PG36</accession>